<comment type="caution">
    <text evidence="2">The sequence shown here is derived from an EMBL/GenBank/DDBJ whole genome shotgun (WGS) entry which is preliminary data.</text>
</comment>
<gene>
    <name evidence="2" type="ORF">R1sor_015064</name>
</gene>
<evidence type="ECO:0000313" key="2">
    <source>
        <dbReference type="EMBL" id="KAL3688755.1"/>
    </source>
</evidence>
<dbReference type="Proteomes" id="UP001633002">
    <property type="component" value="Unassembled WGS sequence"/>
</dbReference>
<organism evidence="2 3">
    <name type="scientific">Riccia sorocarpa</name>
    <dbReference type="NCBI Taxonomy" id="122646"/>
    <lineage>
        <taxon>Eukaryota</taxon>
        <taxon>Viridiplantae</taxon>
        <taxon>Streptophyta</taxon>
        <taxon>Embryophyta</taxon>
        <taxon>Marchantiophyta</taxon>
        <taxon>Marchantiopsida</taxon>
        <taxon>Marchantiidae</taxon>
        <taxon>Marchantiales</taxon>
        <taxon>Ricciaceae</taxon>
        <taxon>Riccia</taxon>
    </lineage>
</organism>
<name>A0ABD3HB69_9MARC</name>
<evidence type="ECO:0000313" key="3">
    <source>
        <dbReference type="Proteomes" id="UP001633002"/>
    </source>
</evidence>
<proteinExistence type="predicted"/>
<sequence length="91" mass="10228">MYLWLPVEDREKGEEWRLELLDAGAEGADKCAKADFHSALCRVDEKYSSEANEDELGKGKEREEKRQETTGERESAHTVGGRLGTRAASSR</sequence>
<dbReference type="EMBL" id="JBJQOH010000004">
    <property type="protein sequence ID" value="KAL3688755.1"/>
    <property type="molecule type" value="Genomic_DNA"/>
</dbReference>
<reference evidence="2 3" key="1">
    <citation type="submission" date="2024-09" db="EMBL/GenBank/DDBJ databases">
        <title>Chromosome-scale assembly of Riccia sorocarpa.</title>
        <authorList>
            <person name="Paukszto L."/>
        </authorList>
    </citation>
    <scope>NUCLEOTIDE SEQUENCE [LARGE SCALE GENOMIC DNA]</scope>
    <source>
        <strain evidence="2">LP-2024</strain>
        <tissue evidence="2">Aerial parts of the thallus</tissue>
    </source>
</reference>
<evidence type="ECO:0000256" key="1">
    <source>
        <dbReference type="SAM" id="MobiDB-lite"/>
    </source>
</evidence>
<keyword evidence="3" id="KW-1185">Reference proteome</keyword>
<dbReference type="AlphaFoldDB" id="A0ABD3HB69"/>
<accession>A0ABD3HB69</accession>
<feature type="compositionally biased region" description="Basic and acidic residues" evidence="1">
    <location>
        <begin position="55"/>
        <end position="76"/>
    </location>
</feature>
<feature type="region of interest" description="Disordered" evidence="1">
    <location>
        <begin position="47"/>
        <end position="91"/>
    </location>
</feature>
<protein>
    <submittedName>
        <fullName evidence="2">Uncharacterized protein</fullName>
    </submittedName>
</protein>